<dbReference type="InterPro" id="IPR036390">
    <property type="entry name" value="WH_DNA-bd_sf"/>
</dbReference>
<dbReference type="CDD" id="cd00090">
    <property type="entry name" value="HTH_ARSR"/>
    <property type="match status" value="1"/>
</dbReference>
<dbReference type="AlphaFoldDB" id="A0A0B2A7Y8"/>
<dbReference type="SUPFAM" id="SSF46785">
    <property type="entry name" value="Winged helix' DNA-binding domain"/>
    <property type="match status" value="1"/>
</dbReference>
<evidence type="ECO:0000313" key="3">
    <source>
        <dbReference type="Proteomes" id="UP000031030"/>
    </source>
</evidence>
<comment type="caution">
    <text evidence="2">The sequence shown here is derived from an EMBL/GenBank/DDBJ whole genome shotgun (WGS) entry which is preliminary data.</text>
</comment>
<dbReference type="InterPro" id="IPR000835">
    <property type="entry name" value="HTH_MarR-typ"/>
</dbReference>
<keyword evidence="3" id="KW-1185">Reference proteome</keyword>
<organism evidence="2 3">
    <name type="scientific">Microbacterium mangrovi</name>
    <dbReference type="NCBI Taxonomy" id="1348253"/>
    <lineage>
        <taxon>Bacteria</taxon>
        <taxon>Bacillati</taxon>
        <taxon>Actinomycetota</taxon>
        <taxon>Actinomycetes</taxon>
        <taxon>Micrococcales</taxon>
        <taxon>Microbacteriaceae</taxon>
        <taxon>Microbacterium</taxon>
    </lineage>
</organism>
<dbReference type="EMBL" id="JTDK01000008">
    <property type="protein sequence ID" value="KHK97843.1"/>
    <property type="molecule type" value="Genomic_DNA"/>
</dbReference>
<accession>A0A0B2A7Y8</accession>
<name>A0A0B2A7Y8_9MICO</name>
<sequence>MTSADPTSRPRSVDELPNFWRGLTTLRTRMNDSLVDLYRELGIGVNPRFSMAIMFLADGDASIRSLAERCGVTHSAMSQSVTAMRTAGLVTTAPGSDARERIVSLTDAGTRLAPLLWAEWYATEAAAAELDAELTESLAAFVRAADAALDRESFADRVRRHLDADPATIR</sequence>
<proteinExistence type="predicted"/>
<gene>
    <name evidence="2" type="ORF">LK09_10255</name>
</gene>
<evidence type="ECO:0000313" key="2">
    <source>
        <dbReference type="EMBL" id="KHK97843.1"/>
    </source>
</evidence>
<dbReference type="STRING" id="1348253.LK09_10255"/>
<dbReference type="InterPro" id="IPR036388">
    <property type="entry name" value="WH-like_DNA-bd_sf"/>
</dbReference>
<dbReference type="InterPro" id="IPR011991">
    <property type="entry name" value="ArsR-like_HTH"/>
</dbReference>
<dbReference type="Gene3D" id="1.10.10.10">
    <property type="entry name" value="Winged helix-like DNA-binding domain superfamily/Winged helix DNA-binding domain"/>
    <property type="match status" value="1"/>
</dbReference>
<reference evidence="2 3" key="1">
    <citation type="submission" date="2014-11" db="EMBL/GenBank/DDBJ databases">
        <title>Genome sequence of Microbacterium mangrovi MUSC 115(T).</title>
        <authorList>
            <person name="Lee L.-H."/>
        </authorList>
    </citation>
    <scope>NUCLEOTIDE SEQUENCE [LARGE SCALE GENOMIC DNA]</scope>
    <source>
        <strain evidence="2 3">MUSC 115</strain>
    </source>
</reference>
<dbReference type="Proteomes" id="UP000031030">
    <property type="component" value="Unassembled WGS sequence"/>
</dbReference>
<evidence type="ECO:0000259" key="1">
    <source>
        <dbReference type="Pfam" id="PF12802"/>
    </source>
</evidence>
<feature type="domain" description="HTH marR-type" evidence="1">
    <location>
        <begin position="44"/>
        <end position="99"/>
    </location>
</feature>
<dbReference type="RefSeq" id="WP_039398877.1">
    <property type="nucleotide sequence ID" value="NZ_JTDK01000008.1"/>
</dbReference>
<dbReference type="Pfam" id="PF12802">
    <property type="entry name" value="MarR_2"/>
    <property type="match status" value="1"/>
</dbReference>
<protein>
    <recommendedName>
        <fullName evidence="1">HTH marR-type domain-containing protein</fullName>
    </recommendedName>
</protein>
<dbReference type="GO" id="GO:0003700">
    <property type="term" value="F:DNA-binding transcription factor activity"/>
    <property type="evidence" value="ECO:0007669"/>
    <property type="project" value="InterPro"/>
</dbReference>